<reference evidence="1" key="2">
    <citation type="submission" date="2023-05" db="EMBL/GenBank/DDBJ databases">
        <authorList>
            <consortium name="Lawrence Berkeley National Laboratory"/>
            <person name="Steindorff A."/>
            <person name="Hensen N."/>
            <person name="Bonometti L."/>
            <person name="Westerberg I."/>
            <person name="Brannstrom I.O."/>
            <person name="Guillou S."/>
            <person name="Cros-Aarteil S."/>
            <person name="Calhoun S."/>
            <person name="Haridas S."/>
            <person name="Kuo A."/>
            <person name="Mondo S."/>
            <person name="Pangilinan J."/>
            <person name="Riley R."/>
            <person name="Labutti K."/>
            <person name="Andreopoulos B."/>
            <person name="Lipzen A."/>
            <person name="Chen C."/>
            <person name="Yanf M."/>
            <person name="Daum C."/>
            <person name="Ng V."/>
            <person name="Clum A."/>
            <person name="Ohm R."/>
            <person name="Martin F."/>
            <person name="Silar P."/>
            <person name="Natvig D."/>
            <person name="Lalanne C."/>
            <person name="Gautier V."/>
            <person name="Ament-Velasquez S.L."/>
            <person name="Kruys A."/>
            <person name="Hutchinson M.I."/>
            <person name="Powell A.J."/>
            <person name="Barry K."/>
            <person name="Miller A.N."/>
            <person name="Grigoriev I.V."/>
            <person name="Debuchy R."/>
            <person name="Gladieux P."/>
            <person name="Thoren M.H."/>
            <person name="Johannesson H."/>
        </authorList>
    </citation>
    <scope>NUCLEOTIDE SEQUENCE</scope>
    <source>
        <strain evidence="1">CBS 757.83</strain>
    </source>
</reference>
<dbReference type="Proteomes" id="UP001305647">
    <property type="component" value="Unassembled WGS sequence"/>
</dbReference>
<reference evidence="1" key="1">
    <citation type="journal article" date="2023" name="Mol. Phylogenet. Evol.">
        <title>Genome-scale phylogeny and comparative genomics of the fungal order Sordariales.</title>
        <authorList>
            <person name="Hensen N."/>
            <person name="Bonometti L."/>
            <person name="Westerberg I."/>
            <person name="Brannstrom I.O."/>
            <person name="Guillou S."/>
            <person name="Cros-Aarteil S."/>
            <person name="Calhoun S."/>
            <person name="Haridas S."/>
            <person name="Kuo A."/>
            <person name="Mondo S."/>
            <person name="Pangilinan J."/>
            <person name="Riley R."/>
            <person name="LaButti K."/>
            <person name="Andreopoulos B."/>
            <person name="Lipzen A."/>
            <person name="Chen C."/>
            <person name="Yan M."/>
            <person name="Daum C."/>
            <person name="Ng V."/>
            <person name="Clum A."/>
            <person name="Steindorff A."/>
            <person name="Ohm R.A."/>
            <person name="Martin F."/>
            <person name="Silar P."/>
            <person name="Natvig D.O."/>
            <person name="Lalanne C."/>
            <person name="Gautier V."/>
            <person name="Ament-Velasquez S.L."/>
            <person name="Kruys A."/>
            <person name="Hutchinson M.I."/>
            <person name="Powell A.J."/>
            <person name="Barry K."/>
            <person name="Miller A.N."/>
            <person name="Grigoriev I.V."/>
            <person name="Debuchy R."/>
            <person name="Gladieux P."/>
            <person name="Hiltunen Thoren M."/>
            <person name="Johannesson H."/>
        </authorList>
    </citation>
    <scope>NUCLEOTIDE SEQUENCE</scope>
    <source>
        <strain evidence="1">CBS 757.83</strain>
    </source>
</reference>
<sequence>MHSDEIPSVGNLWHFLDRPNLAAARGQFASQIPGGPSPRCQHIQGFGKGFGWCGGVHWVGSLPESSPRCCRFSITKLSNKWEARSTTPGAGQGLTPHEVQNTCFRGRSPMRAKGGATCGLRSVPVVVLAHQRYGQGAGKHTPAVLQSSDHFPTFPSALGWDGLAQAEQLHVGFICFFDDL</sequence>
<accession>A0AAN6Q8R2</accession>
<name>A0AAN6Q8R2_9PEZI</name>
<dbReference type="AlphaFoldDB" id="A0AAN6Q8R2"/>
<keyword evidence="2" id="KW-1185">Reference proteome</keyword>
<organism evidence="1 2">
    <name type="scientific">Parathielavia hyrcaniae</name>
    <dbReference type="NCBI Taxonomy" id="113614"/>
    <lineage>
        <taxon>Eukaryota</taxon>
        <taxon>Fungi</taxon>
        <taxon>Dikarya</taxon>
        <taxon>Ascomycota</taxon>
        <taxon>Pezizomycotina</taxon>
        <taxon>Sordariomycetes</taxon>
        <taxon>Sordariomycetidae</taxon>
        <taxon>Sordariales</taxon>
        <taxon>Chaetomiaceae</taxon>
        <taxon>Parathielavia</taxon>
    </lineage>
</organism>
<evidence type="ECO:0000313" key="1">
    <source>
        <dbReference type="EMBL" id="KAK4102991.1"/>
    </source>
</evidence>
<gene>
    <name evidence="1" type="ORF">N658DRAFT_495060</name>
</gene>
<proteinExistence type="predicted"/>
<dbReference type="EMBL" id="MU863630">
    <property type="protein sequence ID" value="KAK4102991.1"/>
    <property type="molecule type" value="Genomic_DNA"/>
</dbReference>
<protein>
    <submittedName>
        <fullName evidence="1">Uncharacterized protein</fullName>
    </submittedName>
</protein>
<comment type="caution">
    <text evidence="1">The sequence shown here is derived from an EMBL/GenBank/DDBJ whole genome shotgun (WGS) entry which is preliminary data.</text>
</comment>
<evidence type="ECO:0000313" key="2">
    <source>
        <dbReference type="Proteomes" id="UP001305647"/>
    </source>
</evidence>